<gene>
    <name evidence="21" type="primary">INO80</name>
    <name evidence="21" type="ORF">E4U42_003679</name>
</gene>
<feature type="region of interest" description="Disordered" evidence="17">
    <location>
        <begin position="1"/>
        <end position="361"/>
    </location>
</feature>
<comment type="similarity">
    <text evidence="2 15">Belongs to the SNF2/RAD54 helicase family.</text>
</comment>
<dbReference type="GO" id="GO:0016887">
    <property type="term" value="F:ATP hydrolysis activity"/>
    <property type="evidence" value="ECO:0007669"/>
    <property type="project" value="TreeGrafter"/>
</dbReference>
<accession>A0A8K0J6N7</accession>
<feature type="domain" description="DBINO" evidence="20">
    <location>
        <begin position="674"/>
        <end position="799"/>
    </location>
</feature>
<feature type="compositionally biased region" description="Basic and acidic residues" evidence="17">
    <location>
        <begin position="602"/>
        <end position="659"/>
    </location>
</feature>
<feature type="domain" description="Helicase ATP-binding" evidence="18">
    <location>
        <begin position="925"/>
        <end position="1097"/>
    </location>
</feature>
<dbReference type="GO" id="GO:0042393">
    <property type="term" value="F:histone binding"/>
    <property type="evidence" value="ECO:0007669"/>
    <property type="project" value="TreeGrafter"/>
</dbReference>
<feature type="compositionally biased region" description="Basic residues" evidence="17">
    <location>
        <begin position="1693"/>
        <end position="1703"/>
    </location>
</feature>
<evidence type="ECO:0000256" key="2">
    <source>
        <dbReference type="ARBA" id="ARBA00007025"/>
    </source>
</evidence>
<dbReference type="Pfam" id="PF00271">
    <property type="entry name" value="Helicase_C"/>
    <property type="match status" value="1"/>
</dbReference>
<keyword evidence="21" id="KW-0347">Helicase</keyword>
<dbReference type="GO" id="GO:0003677">
    <property type="term" value="F:DNA binding"/>
    <property type="evidence" value="ECO:0007669"/>
    <property type="project" value="UniProtKB-UniRule"/>
</dbReference>
<evidence type="ECO:0000259" key="19">
    <source>
        <dbReference type="PROSITE" id="PS51194"/>
    </source>
</evidence>
<dbReference type="InterPro" id="IPR031047">
    <property type="entry name" value="DEXQc_INO80"/>
</dbReference>
<keyword evidence="12" id="KW-0804">Transcription</keyword>
<feature type="compositionally biased region" description="Low complexity" evidence="17">
    <location>
        <begin position="1"/>
        <end position="18"/>
    </location>
</feature>
<evidence type="ECO:0000256" key="14">
    <source>
        <dbReference type="ARBA" id="ARBA00023242"/>
    </source>
</evidence>
<feature type="compositionally biased region" description="Basic and acidic residues" evidence="17">
    <location>
        <begin position="117"/>
        <end position="131"/>
    </location>
</feature>
<feature type="compositionally biased region" description="Basic and acidic residues" evidence="17">
    <location>
        <begin position="77"/>
        <end position="86"/>
    </location>
</feature>
<feature type="compositionally biased region" description="Basic and acidic residues" evidence="17">
    <location>
        <begin position="497"/>
        <end position="509"/>
    </location>
</feature>
<evidence type="ECO:0000259" key="20">
    <source>
        <dbReference type="PROSITE" id="PS51413"/>
    </source>
</evidence>
<feature type="compositionally biased region" description="Polar residues" evidence="17">
    <location>
        <begin position="214"/>
        <end position="244"/>
    </location>
</feature>
<feature type="compositionally biased region" description="Basic residues" evidence="17">
    <location>
        <begin position="1742"/>
        <end position="1759"/>
    </location>
</feature>
<evidence type="ECO:0000256" key="11">
    <source>
        <dbReference type="ARBA" id="ARBA00023159"/>
    </source>
</evidence>
<keyword evidence="11" id="KW-0010">Activator</keyword>
<evidence type="ECO:0000256" key="5">
    <source>
        <dbReference type="ARBA" id="ARBA00022763"/>
    </source>
</evidence>
<dbReference type="FunFam" id="3.40.50.10810:FF:000006">
    <property type="entry name" value="Putative DNA helicase INO80"/>
    <property type="match status" value="1"/>
</dbReference>
<dbReference type="FunFam" id="3.40.50.300:FF:001269">
    <property type="entry name" value="SNF2 family helicase/ATPase"/>
    <property type="match status" value="1"/>
</dbReference>
<feature type="compositionally biased region" description="Pro residues" evidence="17">
    <location>
        <begin position="38"/>
        <end position="53"/>
    </location>
</feature>
<dbReference type="PROSITE" id="PS51194">
    <property type="entry name" value="HELICASE_CTER"/>
    <property type="match status" value="1"/>
</dbReference>
<evidence type="ECO:0000256" key="1">
    <source>
        <dbReference type="ARBA" id="ARBA00004123"/>
    </source>
</evidence>
<feature type="compositionally biased region" description="Basic residues" evidence="17">
    <location>
        <begin position="306"/>
        <end position="315"/>
    </location>
</feature>
<feature type="compositionally biased region" description="Basic and acidic residues" evidence="17">
    <location>
        <begin position="583"/>
        <end position="595"/>
    </location>
</feature>
<dbReference type="GO" id="GO:0031011">
    <property type="term" value="C:Ino80 complex"/>
    <property type="evidence" value="ECO:0007669"/>
    <property type="project" value="UniProtKB-UniRule"/>
</dbReference>
<reference evidence="21" key="1">
    <citation type="journal article" date="2020" name="bioRxiv">
        <title>Whole genome comparisons of ergot fungi reveals the divergence and evolution of species within the genus Claviceps are the result of varying mechanisms driving genome evolution and host range expansion.</title>
        <authorList>
            <person name="Wyka S.A."/>
            <person name="Mondo S.J."/>
            <person name="Liu M."/>
            <person name="Dettman J."/>
            <person name="Nalam V."/>
            <person name="Broders K.D."/>
        </authorList>
    </citation>
    <scope>NUCLEOTIDE SEQUENCE</scope>
    <source>
        <strain evidence="21">CCC 489</strain>
    </source>
</reference>
<comment type="caution">
    <text evidence="21">The sequence shown here is derived from an EMBL/GenBank/DDBJ whole genome shotgun (WGS) entry which is preliminary data.</text>
</comment>
<dbReference type="OrthoDB" id="372624at2759"/>
<evidence type="ECO:0000256" key="16">
    <source>
        <dbReference type="SAM" id="Coils"/>
    </source>
</evidence>
<sequence length="1771" mass="200737">MAPSPSTPAGAAGAAGPALLPPPSSASAAASSHNRLQRPPPLPPPPPPPPPLSPRHGAGATSSSSVNYYPPPAASESHLHARDKAASGRVYDPTTDTTKERRVSDAWHNPPQTSTPKTRDPYPYDRTRADQHQPSSHYANPIGNHTSPRQSYVTCGSPIPHSHPNLPVGSHSPPSSRRLPHMTSPPQTRVHLSSINATPNGLAAMPAVTKSEPRTASSPKPSAPANKNTSSRSADPMSFSNILSSAEPASEPVAERTTPISTSLKVPKTEKEPEPEPDIETEFEVEKDVETESATPSAKKAESIGRKKSGRRVTKGRAFDIIREAEAPKSKRRSSIKRDSPQPRSASKRQANGQPKVGKLWSSEMEKKIMQSEAQIEHDILTLDPAEFDEQEYKDRAHKRRRLMTDFDAEQGRLRREDYTKSASKKLVLHSELGKRRYDDVFYEQALNEVREQELFAEKERKKDMQRKRRREKSMAVTIEQKEAALARALAAEDEAERQKHLRDAERANKKAQQTKLILQKGIKGPARNLELNLDGGAMSSFLASDAETPKKGRGKGTRLKKTREQKKAEKESAEAAQAALDAGKELPPKEESKVRIKIKGRPKDKEKEKDKDKEKEKNKDKDKENKEKEKEKDTKDGEKVKAPKDAAKEKKEEVSDLDKKFSSKGYNQIYEQIWRDMARKDVNKTFKLALESYGTKGSNLKKTAILASKEAKRWQLRTNKGTKDLQARAKRVMRDMMGFWKRNEREERDLRKAAEKQEIENARREEADREAARQKRKLNFLISQTELYSHFIGKKIKTDEVERSTDNPDIQQPENVVAQENKLDSIDEPSGPVGDKITDFEKLDFDNADETQLRAAAMANAQSAIAEAQKKARQFNNQADLDMDEEGEMNFQNPTGLGEMEVEQPKLINAQLKEYQLKGLNWLVNLYEQGINGILADEMGLGKTVQSISVMAYLAEKHDIWGPFLVVAPASTLHNWQQEIAKFVPEFKILPYWGSAPDRKVLRKFWDRKHLTYRKDAAFHVCVTSYQLVVSDVAYFQKMRWQYMILDEAQAIKSSQSSRWKSLLGFHCRNRLLLTGTPIQNNMQELWALLHFIMPSLFDSHDEFSEWFSKDIESHAQSNTKLNEDQLKRLHMILKPFMLRRVKKHVQKELGDKIELDVFCNLTYRQRALYSNLRNQINIMDLVEKATTGDEQDSGHLMNLVMQFRKVCNHPDLFERAEVTSPFSFGYFAETASFIREGNMVAVGYSTRSLINFELPSLVWTRDGRLNKPSSTNATAGWRNKYLDHMMNIWSPDHVQENVEGSKGFSWLRFADASPAEVYRATHESLFARAAHELQKKDRLGHMLVVYDDEQDKNFTPAHALFHVQARCSRRRLAETTSEGVLNKLMNVARETYEDSGLGRLDIAGRPRASAPPIEVSCNSISSVRERQETLFNNDMRKALYGPTSVEQTALIERKVPLELYPEQSVLPRPDSEKKRFTNVVVPSMRTFVTDSGKLAKLDELLFKLKNEGHRVLLYFQMTKMIDMMEEYLTYRNYKYCRLDGSTKLEDRRDTVHDFQTRPEIFIFLLSTRAGGLGINLTSADTVIFYDSDWNPTIDSQAMDRAHRLGQTKQVTVYRLITRSTIEERIRMRALQKEEVQRVVIQGGGASVDFSGRRAPENRNRDIAMWLADDEQAEMIERREKELLESGEYDKQKKKGGGKRSRKTEASASLDDMYHEGEGHFDDGSKAGASGTATPAEGHIKGKRGRGKTVGKRAKTAKQRLAVADGMADE</sequence>
<evidence type="ECO:0000256" key="3">
    <source>
        <dbReference type="ARBA" id="ARBA00019805"/>
    </source>
</evidence>
<evidence type="ECO:0000256" key="17">
    <source>
        <dbReference type="SAM" id="MobiDB-lite"/>
    </source>
</evidence>
<dbReference type="PANTHER" id="PTHR45685:SF2">
    <property type="entry name" value="CHROMATIN-REMODELING ATPASE INO80"/>
    <property type="match status" value="1"/>
</dbReference>
<dbReference type="SUPFAM" id="SSF52540">
    <property type="entry name" value="P-loop containing nucleoside triphosphate hydrolases"/>
    <property type="match status" value="2"/>
</dbReference>
<dbReference type="InterPro" id="IPR050520">
    <property type="entry name" value="INO80/SWR1_helicase"/>
</dbReference>
<evidence type="ECO:0000256" key="10">
    <source>
        <dbReference type="ARBA" id="ARBA00023125"/>
    </source>
</evidence>
<dbReference type="EC" id="3.6.4.-" evidence="15"/>
<dbReference type="InterPro" id="IPR000330">
    <property type="entry name" value="SNF2_N"/>
</dbReference>
<dbReference type="SMART" id="SM00490">
    <property type="entry name" value="HELICc"/>
    <property type="match status" value="1"/>
</dbReference>
<keyword evidence="9 16" id="KW-0175">Coiled coil</keyword>
<dbReference type="PROSITE" id="PS51413">
    <property type="entry name" value="DBINO"/>
    <property type="match status" value="1"/>
</dbReference>
<keyword evidence="14" id="KW-0539">Nucleus</keyword>
<keyword evidence="6 15" id="KW-0378">Hydrolase</keyword>
<dbReference type="GO" id="GO:0060255">
    <property type="term" value="P:regulation of macromolecule metabolic process"/>
    <property type="evidence" value="ECO:0007669"/>
    <property type="project" value="UniProtKB-ARBA"/>
</dbReference>
<evidence type="ECO:0000256" key="6">
    <source>
        <dbReference type="ARBA" id="ARBA00022801"/>
    </source>
</evidence>
<comment type="catalytic activity">
    <reaction evidence="15">
        <text>ATP + H2O = ADP + phosphate + H(+)</text>
        <dbReference type="Rhea" id="RHEA:13065"/>
        <dbReference type="ChEBI" id="CHEBI:15377"/>
        <dbReference type="ChEBI" id="CHEBI:15378"/>
        <dbReference type="ChEBI" id="CHEBI:30616"/>
        <dbReference type="ChEBI" id="CHEBI:43474"/>
        <dbReference type="ChEBI" id="CHEBI:456216"/>
    </reaction>
</comment>
<dbReference type="InterPro" id="IPR014001">
    <property type="entry name" value="Helicase_ATP-bd"/>
</dbReference>
<dbReference type="InterPro" id="IPR038718">
    <property type="entry name" value="SNF2-like_sf"/>
</dbReference>
<feature type="compositionally biased region" description="Basic residues" evidence="17">
    <location>
        <begin position="552"/>
        <end position="565"/>
    </location>
</feature>
<feature type="region of interest" description="Disordered" evidence="17">
    <location>
        <begin position="488"/>
        <end position="659"/>
    </location>
</feature>
<evidence type="ECO:0000313" key="21">
    <source>
        <dbReference type="EMBL" id="KAG5926067.1"/>
    </source>
</evidence>
<evidence type="ECO:0000256" key="13">
    <source>
        <dbReference type="ARBA" id="ARBA00023204"/>
    </source>
</evidence>
<dbReference type="Gene3D" id="3.40.50.10810">
    <property type="entry name" value="Tandem AAA-ATPase domain"/>
    <property type="match status" value="1"/>
</dbReference>
<evidence type="ECO:0000256" key="7">
    <source>
        <dbReference type="ARBA" id="ARBA00022840"/>
    </source>
</evidence>
<dbReference type="InterPro" id="IPR049730">
    <property type="entry name" value="SNF2/RAD54-like_C"/>
</dbReference>
<keyword evidence="5 15" id="KW-0227">DNA damage</keyword>
<evidence type="ECO:0000256" key="8">
    <source>
        <dbReference type="ARBA" id="ARBA00023015"/>
    </source>
</evidence>
<dbReference type="GO" id="GO:0005524">
    <property type="term" value="F:ATP binding"/>
    <property type="evidence" value="ECO:0007669"/>
    <property type="project" value="UniProtKB-UniRule"/>
</dbReference>
<feature type="coiled-coil region" evidence="16">
    <location>
        <begin position="859"/>
        <end position="886"/>
    </location>
</feature>
<proteinExistence type="inferred from homology"/>
<feature type="region of interest" description="Disordered" evidence="17">
    <location>
        <begin position="460"/>
        <end position="479"/>
    </location>
</feature>
<dbReference type="GO" id="GO:0006281">
    <property type="term" value="P:DNA repair"/>
    <property type="evidence" value="ECO:0007669"/>
    <property type="project" value="UniProtKB-UniRule"/>
</dbReference>
<evidence type="ECO:0000256" key="15">
    <source>
        <dbReference type="RuleBase" id="RU368001"/>
    </source>
</evidence>
<comment type="function">
    <text evidence="15">ATPase component of the INO80 complex which remodels chromatin by shifting nucleosomes and is involved in DNA repair.</text>
</comment>
<feature type="compositionally biased region" description="Basic and acidic residues" evidence="17">
    <location>
        <begin position="317"/>
        <end position="329"/>
    </location>
</feature>
<dbReference type="InterPro" id="IPR020838">
    <property type="entry name" value="DBINO"/>
</dbReference>
<name>A0A8K0J6N7_9HYPO</name>
<keyword evidence="22" id="KW-1185">Reference proteome</keyword>
<feature type="domain" description="Helicase C-terminal" evidence="19">
    <location>
        <begin position="1498"/>
        <end position="1657"/>
    </location>
</feature>
<evidence type="ECO:0000256" key="9">
    <source>
        <dbReference type="ARBA" id="ARBA00023054"/>
    </source>
</evidence>
<dbReference type="PROSITE" id="PS51192">
    <property type="entry name" value="HELICASE_ATP_BIND_1"/>
    <property type="match status" value="1"/>
</dbReference>
<dbReference type="CDD" id="cd18793">
    <property type="entry name" value="SF2_C_SNF"/>
    <property type="match status" value="1"/>
</dbReference>
<dbReference type="Gene3D" id="3.40.50.300">
    <property type="entry name" value="P-loop containing nucleotide triphosphate hydrolases"/>
    <property type="match status" value="2"/>
</dbReference>
<keyword evidence="13 15" id="KW-0234">DNA repair</keyword>
<dbReference type="Proteomes" id="UP000811619">
    <property type="component" value="Unassembled WGS sequence"/>
</dbReference>
<dbReference type="SMART" id="SM00487">
    <property type="entry name" value="DEXDc"/>
    <property type="match status" value="1"/>
</dbReference>
<feature type="coiled-coil region" evidence="16">
    <location>
        <begin position="744"/>
        <end position="785"/>
    </location>
</feature>
<keyword evidence="10 15" id="KW-0238">DNA-binding</keyword>
<comment type="domain">
    <text evidence="15">The DBINO region is involved in binding to DNA.</text>
</comment>
<feature type="compositionally biased region" description="Polar residues" evidence="17">
    <location>
        <begin position="184"/>
        <end position="199"/>
    </location>
</feature>
<dbReference type="GO" id="GO:0140658">
    <property type="term" value="F:ATP-dependent chromatin remodeler activity"/>
    <property type="evidence" value="ECO:0007669"/>
    <property type="project" value="InterPro"/>
</dbReference>
<dbReference type="EMBL" id="SRPY01000307">
    <property type="protein sequence ID" value="KAG5926067.1"/>
    <property type="molecule type" value="Genomic_DNA"/>
</dbReference>
<dbReference type="Pfam" id="PF00176">
    <property type="entry name" value="SNF2-rel_dom"/>
    <property type="match status" value="1"/>
</dbReference>
<evidence type="ECO:0000256" key="4">
    <source>
        <dbReference type="ARBA" id="ARBA00022741"/>
    </source>
</evidence>
<comment type="subcellular location">
    <subcellularLocation>
        <location evidence="1 15">Nucleus</location>
    </subcellularLocation>
</comment>
<evidence type="ECO:0000259" key="18">
    <source>
        <dbReference type="PROSITE" id="PS51192"/>
    </source>
</evidence>
<organism evidence="21 22">
    <name type="scientific">Claviceps africana</name>
    <dbReference type="NCBI Taxonomy" id="83212"/>
    <lineage>
        <taxon>Eukaryota</taxon>
        <taxon>Fungi</taxon>
        <taxon>Dikarya</taxon>
        <taxon>Ascomycota</taxon>
        <taxon>Pezizomycotina</taxon>
        <taxon>Sordariomycetes</taxon>
        <taxon>Hypocreomycetidae</taxon>
        <taxon>Hypocreales</taxon>
        <taxon>Clavicipitaceae</taxon>
        <taxon>Claviceps</taxon>
    </lineage>
</organism>
<keyword evidence="4" id="KW-0547">Nucleotide-binding</keyword>
<keyword evidence="8" id="KW-0805">Transcription regulation</keyword>
<dbReference type="GO" id="GO:0006351">
    <property type="term" value="P:DNA-templated transcription"/>
    <property type="evidence" value="ECO:0007669"/>
    <property type="project" value="InterPro"/>
</dbReference>
<feature type="compositionally biased region" description="Polar residues" evidence="17">
    <location>
        <begin position="342"/>
        <end position="353"/>
    </location>
</feature>
<comment type="subunit">
    <text evidence="15">Component of the INO80 chromatin-remodeling complex.</text>
</comment>
<protein>
    <recommendedName>
        <fullName evidence="3 15">Chromatin-remodeling ATPase INO80</fullName>
        <ecNumber evidence="15">3.6.4.-</ecNumber>
    </recommendedName>
</protein>
<dbReference type="InterPro" id="IPR027417">
    <property type="entry name" value="P-loop_NTPase"/>
</dbReference>
<feature type="region of interest" description="Disordered" evidence="17">
    <location>
        <begin position="1688"/>
        <end position="1771"/>
    </location>
</feature>
<evidence type="ECO:0000313" key="22">
    <source>
        <dbReference type="Proteomes" id="UP000811619"/>
    </source>
</evidence>
<feature type="compositionally biased region" description="Polar residues" evidence="17">
    <location>
        <begin position="132"/>
        <end position="154"/>
    </location>
</feature>
<feature type="compositionally biased region" description="Basic and acidic residues" evidence="17">
    <location>
        <begin position="1713"/>
        <end position="1726"/>
    </location>
</feature>
<evidence type="ECO:0000256" key="12">
    <source>
        <dbReference type="ARBA" id="ARBA00023163"/>
    </source>
</evidence>
<dbReference type="PANTHER" id="PTHR45685">
    <property type="entry name" value="HELICASE SRCAP-RELATED"/>
    <property type="match status" value="1"/>
</dbReference>
<dbReference type="Pfam" id="PF13892">
    <property type="entry name" value="DBINO"/>
    <property type="match status" value="1"/>
</dbReference>
<dbReference type="GO" id="GO:0004386">
    <property type="term" value="F:helicase activity"/>
    <property type="evidence" value="ECO:0007669"/>
    <property type="project" value="UniProtKB-KW"/>
</dbReference>
<dbReference type="CDD" id="cd18002">
    <property type="entry name" value="DEXQc_INO80"/>
    <property type="match status" value="1"/>
</dbReference>
<keyword evidence="7 15" id="KW-0067">ATP-binding</keyword>
<dbReference type="InterPro" id="IPR001650">
    <property type="entry name" value="Helicase_C-like"/>
</dbReference>